<dbReference type="GO" id="GO:0004672">
    <property type="term" value="F:protein kinase activity"/>
    <property type="evidence" value="ECO:0007669"/>
    <property type="project" value="InterPro"/>
</dbReference>
<evidence type="ECO:0000313" key="2">
    <source>
        <dbReference type="EMBL" id="QJB30812.1"/>
    </source>
</evidence>
<dbReference type="RefSeq" id="WP_168803090.1">
    <property type="nucleotide sequence ID" value="NZ_CP051205.1"/>
</dbReference>
<dbReference type="EMBL" id="CP051205">
    <property type="protein sequence ID" value="QJB30812.1"/>
    <property type="molecule type" value="Genomic_DNA"/>
</dbReference>
<reference evidence="3" key="1">
    <citation type="submission" date="2020-04" db="EMBL/GenBank/DDBJ databases">
        <authorList>
            <person name="Kittiwongwattana C."/>
        </authorList>
    </citation>
    <scope>NUCLEOTIDE SEQUENCE [LARGE SCALE GENOMIC DNA]</scope>
    <source>
        <strain evidence="3">1310</strain>
    </source>
</reference>
<keyword evidence="2" id="KW-0418">Kinase</keyword>
<dbReference type="KEGG" id="coy:HF329_05660"/>
<sequence>MINELKETHNQNVDQQHGFHHLLDEMGIPYQENENFLIVGDLDYQDGWGVFLSVNSHQLESLIRDIALVLYKLEVPFSFVKNETIAERVNDFWYGFSEVGRLVMIYTKDEDVTREVLRQLTPLTKNYNGPQVSETIRVESVLYVTYMVFSQEEDEAGEKQWKFSLSVPPIKKFPFKINPAYKYWRRKRVLKKRYVPLVMIAQSAKGDLLKAIDMKRFRFTWCFIKGGKSHVFTDKRGRDIKDRFKWQQQLLVTLQDELPVPRFIDYFEQGEECYLVMEYLEGIDLNSRIYAAHKDKKWDEWGENNRLEFIGYYLQVLEVLEKMHEKGYVHRDATASNFMILPSGKLYTIDLELSYDINAGIPEVPFTLGSFGYVSPQQANVEVPTVYEDIYAMGSLLIHIIAGRHPRNFISLDHEVNVDELKAIISPEPVLDLILRCLKYDPAERPGLIEIKETIKKVFLKK</sequence>
<feature type="domain" description="Protein kinase" evidence="1">
    <location>
        <begin position="194"/>
        <end position="460"/>
    </location>
</feature>
<accession>A0AAE6ZFZ7</accession>
<gene>
    <name evidence="2" type="ORF">HF329_05660</name>
</gene>
<dbReference type="InterPro" id="IPR057929">
    <property type="entry name" value="RamC_N"/>
</dbReference>
<dbReference type="PANTHER" id="PTHR44167:SF24">
    <property type="entry name" value="SERINE_THREONINE-PROTEIN KINASE CHK2"/>
    <property type="match status" value="1"/>
</dbReference>
<name>A0AAE6ZFZ7_9BACT</name>
<dbReference type="PROSITE" id="PS50011">
    <property type="entry name" value="PROTEIN_KINASE_DOM"/>
    <property type="match status" value="1"/>
</dbReference>
<evidence type="ECO:0000313" key="3">
    <source>
        <dbReference type="Proteomes" id="UP000502421"/>
    </source>
</evidence>
<dbReference type="Proteomes" id="UP000502421">
    <property type="component" value="Chromosome"/>
</dbReference>
<dbReference type="Pfam" id="PF00069">
    <property type="entry name" value="Pkinase"/>
    <property type="match status" value="1"/>
</dbReference>
<dbReference type="SUPFAM" id="SSF56112">
    <property type="entry name" value="Protein kinase-like (PK-like)"/>
    <property type="match status" value="1"/>
</dbReference>
<dbReference type="AlphaFoldDB" id="A0AAE6ZFZ7"/>
<dbReference type="Gene3D" id="1.10.510.10">
    <property type="entry name" value="Transferase(Phosphotransferase) domain 1"/>
    <property type="match status" value="1"/>
</dbReference>
<dbReference type="InterPro" id="IPR000719">
    <property type="entry name" value="Prot_kinase_dom"/>
</dbReference>
<organism evidence="2 3">
    <name type="scientific">Chitinophaga oryzae</name>
    <dbReference type="NCBI Taxonomy" id="2725414"/>
    <lineage>
        <taxon>Bacteria</taxon>
        <taxon>Pseudomonadati</taxon>
        <taxon>Bacteroidota</taxon>
        <taxon>Chitinophagia</taxon>
        <taxon>Chitinophagales</taxon>
        <taxon>Chitinophagaceae</taxon>
        <taxon>Chitinophaga</taxon>
    </lineage>
</organism>
<dbReference type="PANTHER" id="PTHR44167">
    <property type="entry name" value="OVARIAN-SPECIFIC SERINE/THREONINE-PROTEIN KINASE LOK-RELATED"/>
    <property type="match status" value="1"/>
</dbReference>
<dbReference type="Pfam" id="PF25816">
    <property type="entry name" value="RamC_N"/>
    <property type="match status" value="1"/>
</dbReference>
<dbReference type="SMART" id="SM00220">
    <property type="entry name" value="S_TKc"/>
    <property type="match status" value="1"/>
</dbReference>
<dbReference type="InterPro" id="IPR011009">
    <property type="entry name" value="Kinase-like_dom_sf"/>
</dbReference>
<evidence type="ECO:0000259" key="1">
    <source>
        <dbReference type="PROSITE" id="PS50011"/>
    </source>
</evidence>
<dbReference type="GO" id="GO:0005524">
    <property type="term" value="F:ATP binding"/>
    <property type="evidence" value="ECO:0007669"/>
    <property type="project" value="InterPro"/>
</dbReference>
<proteinExistence type="predicted"/>
<keyword evidence="2" id="KW-0808">Transferase</keyword>
<protein>
    <submittedName>
        <fullName evidence="2">Protein kinase</fullName>
    </submittedName>
</protein>